<feature type="non-terminal residue" evidence="1">
    <location>
        <position position="1"/>
    </location>
</feature>
<comment type="caution">
    <text evidence="1">The sequence shown here is derived from an EMBL/GenBank/DDBJ whole genome shotgun (WGS) entry which is preliminary data.</text>
</comment>
<organism evidence="1">
    <name type="scientific">marine sediment metagenome</name>
    <dbReference type="NCBI Taxonomy" id="412755"/>
    <lineage>
        <taxon>unclassified sequences</taxon>
        <taxon>metagenomes</taxon>
        <taxon>ecological metagenomes</taxon>
    </lineage>
</organism>
<protein>
    <submittedName>
        <fullName evidence="1">Uncharacterized protein</fullName>
    </submittedName>
</protein>
<dbReference type="AlphaFoldDB" id="A0A0F9KU88"/>
<sequence>DEWDIDHDEFQDMTRNEIFWLRDQANFRTIAPYYDLNDDTLKDYSGHEELERLTNAFAVNFTFNDSISLVAGNVKQVNMTVADRDGISPPIELIVSDTSMLLIFYEPITFKNYMYNFDIDIFTIGSDINCTYVQTQRIFVPQGDSPTTLGARQLINSARLFDDLYDNALGYMATRGHWYRPR</sequence>
<accession>A0A0F9KU88</accession>
<dbReference type="EMBL" id="LAZR01012666">
    <property type="protein sequence ID" value="KKM25678.1"/>
    <property type="molecule type" value="Genomic_DNA"/>
</dbReference>
<evidence type="ECO:0000313" key="1">
    <source>
        <dbReference type="EMBL" id="KKM25678.1"/>
    </source>
</evidence>
<proteinExistence type="predicted"/>
<gene>
    <name evidence="1" type="ORF">LCGC14_1592560</name>
</gene>
<name>A0A0F9KU88_9ZZZZ</name>
<reference evidence="1" key="1">
    <citation type="journal article" date="2015" name="Nature">
        <title>Complex archaea that bridge the gap between prokaryotes and eukaryotes.</title>
        <authorList>
            <person name="Spang A."/>
            <person name="Saw J.H."/>
            <person name="Jorgensen S.L."/>
            <person name="Zaremba-Niedzwiedzka K."/>
            <person name="Martijn J."/>
            <person name="Lind A.E."/>
            <person name="van Eijk R."/>
            <person name="Schleper C."/>
            <person name="Guy L."/>
            <person name="Ettema T.J."/>
        </authorList>
    </citation>
    <scope>NUCLEOTIDE SEQUENCE</scope>
</reference>